<dbReference type="InterPro" id="IPR052528">
    <property type="entry name" value="Sugar_transport-like"/>
</dbReference>
<feature type="transmembrane region" description="Helical" evidence="5">
    <location>
        <begin position="100"/>
        <end position="125"/>
    </location>
</feature>
<protein>
    <submittedName>
        <fullName evidence="7">MFS transporter</fullName>
    </submittedName>
</protein>
<dbReference type="GO" id="GO:0022857">
    <property type="term" value="F:transmembrane transporter activity"/>
    <property type="evidence" value="ECO:0007669"/>
    <property type="project" value="InterPro"/>
</dbReference>
<dbReference type="PANTHER" id="PTHR23526">
    <property type="entry name" value="INTEGRAL MEMBRANE TRANSPORT PROTEIN-RELATED"/>
    <property type="match status" value="1"/>
</dbReference>
<dbReference type="Pfam" id="PF07690">
    <property type="entry name" value="MFS_1"/>
    <property type="match status" value="1"/>
</dbReference>
<evidence type="ECO:0000256" key="4">
    <source>
        <dbReference type="ARBA" id="ARBA00023136"/>
    </source>
</evidence>
<keyword evidence="3 5" id="KW-1133">Transmembrane helix</keyword>
<organism evidence="7 8">
    <name type="scientific">Brevibacterium sediminis</name>
    <dbReference type="NCBI Taxonomy" id="1857024"/>
    <lineage>
        <taxon>Bacteria</taxon>
        <taxon>Bacillati</taxon>
        <taxon>Actinomycetota</taxon>
        <taxon>Actinomycetes</taxon>
        <taxon>Micrococcales</taxon>
        <taxon>Brevibacteriaceae</taxon>
        <taxon>Brevibacterium</taxon>
    </lineage>
</organism>
<dbReference type="SUPFAM" id="SSF103473">
    <property type="entry name" value="MFS general substrate transporter"/>
    <property type="match status" value="1"/>
</dbReference>
<feature type="transmembrane region" description="Helical" evidence="5">
    <location>
        <begin position="254"/>
        <end position="272"/>
    </location>
</feature>
<evidence type="ECO:0000259" key="6">
    <source>
        <dbReference type="PROSITE" id="PS50850"/>
    </source>
</evidence>
<dbReference type="InterPro" id="IPR011701">
    <property type="entry name" value="MFS"/>
</dbReference>
<evidence type="ECO:0000256" key="2">
    <source>
        <dbReference type="ARBA" id="ARBA00022692"/>
    </source>
</evidence>
<reference evidence="7 8" key="1">
    <citation type="submission" date="2019-06" db="EMBL/GenBank/DDBJ databases">
        <authorList>
            <person name="Mardanova A.M."/>
            <person name="Pudova D.S."/>
            <person name="Shagimardanova E.I."/>
            <person name="Gogoleva N.E."/>
            <person name="Lutfullin M.T."/>
            <person name="Hadieva G.F."/>
            <person name="Sharipova M.R."/>
        </authorList>
    </citation>
    <scope>NUCLEOTIDE SEQUENCE [LARGE SCALE GENOMIC DNA]</scope>
    <source>
        <strain evidence="7 8">MG-1</strain>
    </source>
</reference>
<evidence type="ECO:0000256" key="3">
    <source>
        <dbReference type="ARBA" id="ARBA00022989"/>
    </source>
</evidence>
<dbReference type="PANTHER" id="PTHR23526:SF4">
    <property type="entry name" value="INTEGRAL MEMBRANE TRANSPORT PROTEIN"/>
    <property type="match status" value="1"/>
</dbReference>
<evidence type="ECO:0000256" key="5">
    <source>
        <dbReference type="SAM" id="Phobius"/>
    </source>
</evidence>
<sequence length="396" mass="41156">MSAAADPANRAWFPGLVIHTVIAHATYNGVRVLISYRTLELGGSGVVLGLMTAVYSLVPLLTALFVGRLVDRGYATAVLWVGTALSILPVALAATAPNLGVLLIATMSLGFGQLLTTVASQALIPQSFPASKLTAKFGHLTLGVSIGQTIGLPLAGIVADATTGDTAITNALWFMTALSALTLIAAVIVMLRGRTPHVSRAEAAEGAIAPLALLSVRGMKPAIFASMATLAAVDLMTAYLPLIGQQNGLSVTTVTWLLAARTFASVISRLFIGFLTRKWRNLSLLWTASAAAGLCVVLIPVLSQPWTLAILLTIAGFCFGLTQPLTMTWVSTLSDPANRAAVLSIRLAGNRLSQVAIPSAASALTVIAGSGIVFTISGALLLLAGGVTWRNQHEKW</sequence>
<comment type="caution">
    <text evidence="7">The sequence shown here is derived from an EMBL/GenBank/DDBJ whole genome shotgun (WGS) entry which is preliminary data.</text>
</comment>
<proteinExistence type="predicted"/>
<feature type="transmembrane region" description="Helical" evidence="5">
    <location>
        <begin position="171"/>
        <end position="191"/>
    </location>
</feature>
<dbReference type="Gene3D" id="1.20.1250.20">
    <property type="entry name" value="MFS general substrate transporter like domains"/>
    <property type="match status" value="1"/>
</dbReference>
<dbReference type="InterPro" id="IPR020846">
    <property type="entry name" value="MFS_dom"/>
</dbReference>
<evidence type="ECO:0000256" key="1">
    <source>
        <dbReference type="ARBA" id="ARBA00004651"/>
    </source>
</evidence>
<evidence type="ECO:0000313" key="8">
    <source>
        <dbReference type="Proteomes" id="UP000314223"/>
    </source>
</evidence>
<feature type="transmembrane region" description="Helical" evidence="5">
    <location>
        <begin position="355"/>
        <end position="384"/>
    </location>
</feature>
<gene>
    <name evidence="7" type="ORF">FHQ09_11080</name>
</gene>
<dbReference type="Proteomes" id="UP000314223">
    <property type="component" value="Unassembled WGS sequence"/>
</dbReference>
<dbReference type="PROSITE" id="PS50850">
    <property type="entry name" value="MFS"/>
    <property type="match status" value="1"/>
</dbReference>
<keyword evidence="4 5" id="KW-0472">Membrane</keyword>
<accession>A0A5C4X1G2</accession>
<feature type="transmembrane region" description="Helical" evidence="5">
    <location>
        <begin position="284"/>
        <end position="302"/>
    </location>
</feature>
<feature type="domain" description="Major facilitator superfamily (MFS) profile" evidence="6">
    <location>
        <begin position="1"/>
        <end position="396"/>
    </location>
</feature>
<feature type="transmembrane region" description="Helical" evidence="5">
    <location>
        <begin position="74"/>
        <end position="94"/>
    </location>
</feature>
<dbReference type="AlphaFoldDB" id="A0A5C4X1G2"/>
<feature type="transmembrane region" description="Helical" evidence="5">
    <location>
        <begin position="137"/>
        <end position="159"/>
    </location>
</feature>
<feature type="transmembrane region" description="Helical" evidence="5">
    <location>
        <begin position="12"/>
        <end position="34"/>
    </location>
</feature>
<dbReference type="InterPro" id="IPR036259">
    <property type="entry name" value="MFS_trans_sf"/>
</dbReference>
<evidence type="ECO:0000313" key="7">
    <source>
        <dbReference type="EMBL" id="TNM54395.1"/>
    </source>
</evidence>
<comment type="subcellular location">
    <subcellularLocation>
        <location evidence="1">Cell membrane</location>
        <topology evidence="1">Multi-pass membrane protein</topology>
    </subcellularLocation>
</comment>
<dbReference type="GO" id="GO:0005886">
    <property type="term" value="C:plasma membrane"/>
    <property type="evidence" value="ECO:0007669"/>
    <property type="project" value="UniProtKB-SubCell"/>
</dbReference>
<feature type="transmembrane region" description="Helical" evidence="5">
    <location>
        <begin position="308"/>
        <end position="334"/>
    </location>
</feature>
<feature type="transmembrane region" description="Helical" evidence="5">
    <location>
        <begin position="222"/>
        <end position="242"/>
    </location>
</feature>
<dbReference type="EMBL" id="VDMQ01000006">
    <property type="protein sequence ID" value="TNM54395.1"/>
    <property type="molecule type" value="Genomic_DNA"/>
</dbReference>
<name>A0A5C4X1G2_9MICO</name>
<dbReference type="RefSeq" id="WP_139468819.1">
    <property type="nucleotide sequence ID" value="NZ_JBMDYA010000042.1"/>
</dbReference>
<feature type="transmembrane region" description="Helical" evidence="5">
    <location>
        <begin position="46"/>
        <end position="67"/>
    </location>
</feature>
<keyword evidence="2 5" id="KW-0812">Transmembrane</keyword>